<accession>A0A078B841</accession>
<dbReference type="CDD" id="cd16454">
    <property type="entry name" value="RING-H2_PA-TM-RING"/>
    <property type="match status" value="1"/>
</dbReference>
<keyword evidence="1" id="KW-0863">Zinc-finger</keyword>
<feature type="compositionally biased region" description="Polar residues" evidence="3">
    <location>
        <begin position="105"/>
        <end position="123"/>
    </location>
</feature>
<name>A0A078B841_STYLE</name>
<dbReference type="AlphaFoldDB" id="A0A078B841"/>
<feature type="region of interest" description="Disordered" evidence="3">
    <location>
        <begin position="105"/>
        <end position="176"/>
    </location>
</feature>
<dbReference type="InterPro" id="IPR013083">
    <property type="entry name" value="Znf_RING/FYVE/PHD"/>
</dbReference>
<feature type="domain" description="RING-type" evidence="4">
    <location>
        <begin position="1073"/>
        <end position="1113"/>
    </location>
</feature>
<proteinExistence type="predicted"/>
<dbReference type="GO" id="GO:0008270">
    <property type="term" value="F:zinc ion binding"/>
    <property type="evidence" value="ECO:0007669"/>
    <property type="project" value="UniProtKB-KW"/>
</dbReference>
<protein>
    <submittedName>
        <fullName evidence="5">Ring finger protein</fullName>
    </submittedName>
</protein>
<dbReference type="Proteomes" id="UP000039865">
    <property type="component" value="Unassembled WGS sequence"/>
</dbReference>
<dbReference type="InterPro" id="IPR001841">
    <property type="entry name" value="Znf_RING"/>
</dbReference>
<dbReference type="Gene3D" id="3.30.40.10">
    <property type="entry name" value="Zinc/RING finger domain, C3HC4 (zinc finger)"/>
    <property type="match status" value="1"/>
</dbReference>
<sequence>MGRLLNQDFSNNFQNDQMIIPTIIDNDPYLQLVPSESQPLNSQIFGMNSQKQEIFYSARESLQQNKQISPKYSLPLNLSKVSMGQSPLVSSGREERIVNQKNQMNTKNLLQQASPQTQVQNKNLDMKSQKARKQYSGSSNQRNNFNGQKLLSNNNQRSQGVNKSLKSPKSPGVKNIFQRNHSKKIVEEIKQQKIEEEEKVPNEYPPKRASVGLGYYQTNYFSQIIGDQMKNETDVLPNLTFDEQNIISSDSIIMQQKRKPTLMPFNLPGDDLDNSNRLQKFEELKQDIKIGIDQIQPGNNKKDKNKQKVKHQQSQLRQNIQSTPYIDYSLMNQQELIKEIENLQKLMGIKDKKLTRAGQECQKLRKENQSLQIKYQFEHKNNQILLKNLNRIRQNYFQNGIQNQAFNERIVSVPNEITPVQSFQLSQSNLTFTQELQGIIGNRTVTNINRVGQVSHQRVIQNRVQNVMNQPDIAGNISVASELNQSGSGQLDNIQNLNIMQPITRVTNGVRRHLIMNSNNQGIIGRNIGSSNQHHAHRGGNQRRYQNQNQSRFGPNNRTGNMRMRHNGNEEEASLYETQYNEESVFINKVNEMNIKTSRFDQPQLMMRNNSAMNVRMEDFIPNEEPLINVREFWAGNYSHSYRMRIPQNQYQMNGPQIRVNRPNGRLNINPNVQHGMYRRTNQNLHQQMLNIRGQGSMHNIFNNQRRLGQNQEQGIGHHRNRGFSHGPPLRDINGDSQSLIEEEGYENNNNIILFASGNGNHRQIQHPQPQYHSDDSQLDFEEEEKHHALPRNHQMFLQNYSFNNINQNNMGPMIPGLGIHAQFSVDDGGMDEYDVADERAHLFEYINPDNMTYEELLALQERIGYVSKGLSREQINKFPRLRKKDVMQLIEARQRQGSRNFDFINQSEELMKLILKNPLEESKKTTKKRTTNMLQSRRSGNIMNHHLLVGDEDLDEVVDGDEGVINRRLPLNSYNHQTQVAQNIQRLNRGNARLRVINDEEEGCENCNEEDEERKDADLIGSSLKRQVIKERELLLDQINQSQADDSQGNNLEDQLHQSQVISQSSSNQERCAICFDGMKNNDIVKLLTCLHYYHNDCIDQWLLVEKKCPMCMMYLDNNNQDR</sequence>
<dbReference type="Pfam" id="PF13639">
    <property type="entry name" value="zf-RING_2"/>
    <property type="match status" value="1"/>
</dbReference>
<evidence type="ECO:0000256" key="3">
    <source>
        <dbReference type="SAM" id="MobiDB-lite"/>
    </source>
</evidence>
<keyword evidence="1" id="KW-0862">Zinc</keyword>
<feature type="coiled-coil region" evidence="2">
    <location>
        <begin position="354"/>
        <end position="381"/>
    </location>
</feature>
<evidence type="ECO:0000256" key="2">
    <source>
        <dbReference type="SAM" id="Coils"/>
    </source>
</evidence>
<gene>
    <name evidence="5" type="primary">Contig17588.g18709</name>
    <name evidence="5" type="ORF">STYLEM_18875</name>
</gene>
<evidence type="ECO:0000256" key="1">
    <source>
        <dbReference type="PROSITE-ProRule" id="PRU00175"/>
    </source>
</evidence>
<reference evidence="5 6" key="1">
    <citation type="submission" date="2014-06" db="EMBL/GenBank/DDBJ databases">
        <authorList>
            <person name="Swart Estienne"/>
        </authorList>
    </citation>
    <scope>NUCLEOTIDE SEQUENCE [LARGE SCALE GENOMIC DNA]</scope>
    <source>
        <strain evidence="5 6">130c</strain>
    </source>
</reference>
<keyword evidence="6" id="KW-1185">Reference proteome</keyword>
<dbReference type="OrthoDB" id="9984778at2759"/>
<dbReference type="PANTHER" id="PTHR47530:SF4">
    <property type="entry name" value="E3 UBIQUITIN LIGASE BIG BROTHER-RELATED"/>
    <property type="match status" value="1"/>
</dbReference>
<keyword evidence="2" id="KW-0175">Coiled coil</keyword>
<dbReference type="SUPFAM" id="SSF57850">
    <property type="entry name" value="RING/U-box"/>
    <property type="match status" value="1"/>
</dbReference>
<evidence type="ECO:0000259" key="4">
    <source>
        <dbReference type="PROSITE" id="PS50089"/>
    </source>
</evidence>
<dbReference type="InterPro" id="IPR043312">
    <property type="entry name" value="AtBBR-like"/>
</dbReference>
<evidence type="ECO:0000313" key="6">
    <source>
        <dbReference type="Proteomes" id="UP000039865"/>
    </source>
</evidence>
<keyword evidence="1" id="KW-0479">Metal-binding</keyword>
<feature type="compositionally biased region" description="Low complexity" evidence="3">
    <location>
        <begin position="542"/>
        <end position="552"/>
    </location>
</feature>
<feature type="region of interest" description="Disordered" evidence="3">
    <location>
        <begin position="526"/>
        <end position="565"/>
    </location>
</feature>
<feature type="compositionally biased region" description="Polar residues" evidence="3">
    <location>
        <begin position="135"/>
        <end position="167"/>
    </location>
</feature>
<organism evidence="5 6">
    <name type="scientific">Stylonychia lemnae</name>
    <name type="common">Ciliate</name>
    <dbReference type="NCBI Taxonomy" id="5949"/>
    <lineage>
        <taxon>Eukaryota</taxon>
        <taxon>Sar</taxon>
        <taxon>Alveolata</taxon>
        <taxon>Ciliophora</taxon>
        <taxon>Intramacronucleata</taxon>
        <taxon>Spirotrichea</taxon>
        <taxon>Stichotrichia</taxon>
        <taxon>Sporadotrichida</taxon>
        <taxon>Oxytrichidae</taxon>
        <taxon>Stylonychinae</taxon>
        <taxon>Stylonychia</taxon>
    </lineage>
</organism>
<dbReference type="SMART" id="SM00184">
    <property type="entry name" value="RING"/>
    <property type="match status" value="1"/>
</dbReference>
<dbReference type="InParanoid" id="A0A078B841"/>
<dbReference type="PROSITE" id="PS50089">
    <property type="entry name" value="ZF_RING_2"/>
    <property type="match status" value="1"/>
</dbReference>
<evidence type="ECO:0000313" key="5">
    <source>
        <dbReference type="EMBL" id="CDW89738.1"/>
    </source>
</evidence>
<dbReference type="PANTHER" id="PTHR47530">
    <property type="entry name" value="E3 UBIQUITIN LIGASE BIG BROTHER-RELATED"/>
    <property type="match status" value="1"/>
</dbReference>
<dbReference type="EMBL" id="CCKQ01017841">
    <property type="protein sequence ID" value="CDW89738.1"/>
    <property type="molecule type" value="Genomic_DNA"/>
</dbReference>